<evidence type="ECO:0000256" key="6">
    <source>
        <dbReference type="ARBA" id="ARBA00023273"/>
    </source>
</evidence>
<protein>
    <submittedName>
        <fullName evidence="11">Bardet-Biedl syndrome 2 protein homolog</fullName>
    </submittedName>
</protein>
<dbReference type="Proteomes" id="UP000299102">
    <property type="component" value="Unassembled WGS sequence"/>
</dbReference>
<dbReference type="InterPro" id="IPR016616">
    <property type="entry name" value="Bardet-Biedl_syndrome_2_prot"/>
</dbReference>
<organism evidence="11 12">
    <name type="scientific">Eumeta variegata</name>
    <name type="common">Bagworm moth</name>
    <name type="synonym">Eumeta japonica</name>
    <dbReference type="NCBI Taxonomy" id="151549"/>
    <lineage>
        <taxon>Eukaryota</taxon>
        <taxon>Metazoa</taxon>
        <taxon>Ecdysozoa</taxon>
        <taxon>Arthropoda</taxon>
        <taxon>Hexapoda</taxon>
        <taxon>Insecta</taxon>
        <taxon>Pterygota</taxon>
        <taxon>Neoptera</taxon>
        <taxon>Endopterygota</taxon>
        <taxon>Lepidoptera</taxon>
        <taxon>Glossata</taxon>
        <taxon>Ditrysia</taxon>
        <taxon>Tineoidea</taxon>
        <taxon>Psychidae</taxon>
        <taxon>Oiketicinae</taxon>
        <taxon>Eumeta</taxon>
    </lineage>
</organism>
<evidence type="ECO:0000256" key="4">
    <source>
        <dbReference type="ARBA" id="ARBA00023069"/>
    </source>
</evidence>
<evidence type="ECO:0000259" key="7">
    <source>
        <dbReference type="Pfam" id="PF14781"/>
    </source>
</evidence>
<dbReference type="Pfam" id="PF14783">
    <property type="entry name" value="BBS2_Mid"/>
    <property type="match status" value="1"/>
</dbReference>
<dbReference type="EMBL" id="BGZK01000305">
    <property type="protein sequence ID" value="GBP35574.1"/>
    <property type="molecule type" value="Genomic_DNA"/>
</dbReference>
<dbReference type="Pfam" id="PF14782">
    <property type="entry name" value="BBS2_GAE"/>
    <property type="match status" value="1"/>
</dbReference>
<evidence type="ECO:0000256" key="3">
    <source>
        <dbReference type="ARBA" id="ARBA00022490"/>
    </source>
</evidence>
<dbReference type="InterPro" id="IPR015943">
    <property type="entry name" value="WD40/YVTN_repeat-like_dom_sf"/>
</dbReference>
<keyword evidence="4" id="KW-0969">Cilium</keyword>
<dbReference type="STRING" id="151549.A0A4C1VC96"/>
<evidence type="ECO:0000259" key="8">
    <source>
        <dbReference type="Pfam" id="PF14782"/>
    </source>
</evidence>
<evidence type="ECO:0000256" key="2">
    <source>
        <dbReference type="ARBA" id="ARBA00004245"/>
    </source>
</evidence>
<dbReference type="OrthoDB" id="2120021at2759"/>
<feature type="domain" description="BBS2 GAE" evidence="8">
    <location>
        <begin position="382"/>
        <end position="465"/>
    </location>
</feature>
<evidence type="ECO:0000256" key="5">
    <source>
        <dbReference type="ARBA" id="ARBA00023212"/>
    </source>
</evidence>
<evidence type="ECO:0000256" key="1">
    <source>
        <dbReference type="ARBA" id="ARBA00004138"/>
    </source>
</evidence>
<dbReference type="Pfam" id="PF14781">
    <property type="entry name" value="BBS2_N"/>
    <property type="match status" value="1"/>
</dbReference>
<dbReference type="GO" id="GO:0031514">
    <property type="term" value="C:motile cilium"/>
    <property type="evidence" value="ECO:0007669"/>
    <property type="project" value="TreeGrafter"/>
</dbReference>
<dbReference type="Pfam" id="PF23350">
    <property type="entry name" value="BBS2_pf"/>
    <property type="match status" value="1"/>
</dbReference>
<evidence type="ECO:0000313" key="11">
    <source>
        <dbReference type="EMBL" id="GBP35574.1"/>
    </source>
</evidence>
<dbReference type="GO" id="GO:1905515">
    <property type="term" value="P:non-motile cilium assembly"/>
    <property type="evidence" value="ECO:0007669"/>
    <property type="project" value="InterPro"/>
</dbReference>
<dbReference type="PANTHER" id="PTHR32465:SF0">
    <property type="entry name" value="BARDET-BIEDL SYNDROME 2 PROTEIN"/>
    <property type="match status" value="1"/>
</dbReference>
<sequence>MYNRKSRVVVAVYLDVAFKLEAYDFHENSDLFYKEASDGVNVMVIGSYGQWSDNVALVGGNSSLQILDWNGEELSWTVTSKICAMVLLDNDKDGENELVIGCEDSYIRVVKRGQVIQELPETGAVVQLTAAGDAKFGYALANGTVGIYDEGVRIWRVKSKQTAVSVAWCGDALAACWAGGRVDWRDGGSGRALRRVQTRGAAAAMLLADYRSQGSADLVCVTETGEVVGYPLHVENTGFPFHSTKSLPSEDDRLAITELFSKKQALLLELQHYEANSNVTNLSDGERNSSAMPTNTRLQVAVTCLVDEKFEKKFAVKYRTADRALAKQGVWENEEIINDDVDGAAGKSKYIYITVGTSINNVATNYVPISSAGLAVERVERAALNFAIATNNDTVVRAAVVLAEGVFPGETAARHPPKDKLRPHLFLQLKPPRDVPVDVHVKALVGYPDSEQFHIFELSKQLPRFAMYTLASESSKKSKRDGQVTFKITERIQRICIWLNQNFLLEKEVEPETDDAKELHVDLINLRDKSKLALYFESDGTVNISTHDIRLAGDLVQSLALYLNVADLQVSQEIICLK</sequence>
<dbReference type="SUPFAM" id="SSF50978">
    <property type="entry name" value="WD40 repeat-like"/>
    <property type="match status" value="1"/>
</dbReference>
<reference evidence="11 12" key="1">
    <citation type="journal article" date="2019" name="Commun. Biol.">
        <title>The bagworm genome reveals a unique fibroin gene that provides high tensile strength.</title>
        <authorList>
            <person name="Kono N."/>
            <person name="Nakamura H."/>
            <person name="Ohtoshi R."/>
            <person name="Tomita M."/>
            <person name="Numata K."/>
            <person name="Arakawa K."/>
        </authorList>
    </citation>
    <scope>NUCLEOTIDE SEQUENCE [LARGE SCALE GENOMIC DNA]</scope>
</reference>
<feature type="domain" description="BBS2 platform" evidence="10">
    <location>
        <begin position="478"/>
        <end position="562"/>
    </location>
</feature>
<name>A0A4C1VC96_EUMVA</name>
<dbReference type="Gene3D" id="2.130.10.10">
    <property type="entry name" value="YVTN repeat-like/Quinoprotein amine dehydrogenase"/>
    <property type="match status" value="1"/>
</dbReference>
<dbReference type="InterPro" id="IPR029430">
    <property type="entry name" value="BBS2_N"/>
</dbReference>
<dbReference type="InterPro" id="IPR029429">
    <property type="entry name" value="BBS2_Mid"/>
</dbReference>
<dbReference type="GO" id="GO:0034464">
    <property type="term" value="C:BBSome"/>
    <property type="evidence" value="ECO:0007669"/>
    <property type="project" value="InterPro"/>
</dbReference>
<gene>
    <name evidence="11" type="primary">bbs2</name>
    <name evidence="11" type="ORF">EVAR_17436_1</name>
</gene>
<feature type="domain" description="Ciliary BBSome complex subunit 2 N-terminal" evidence="7">
    <location>
        <begin position="19"/>
        <end position="46"/>
    </location>
</feature>
<keyword evidence="12" id="KW-1185">Reference proteome</keyword>
<dbReference type="InterPro" id="IPR029333">
    <property type="entry name" value="BBS2_GAE_dom"/>
</dbReference>
<keyword evidence="3" id="KW-0963">Cytoplasm</keyword>
<accession>A0A4C1VC96</accession>
<feature type="domain" description="Ciliary BBSome complex subunit 2 middle region" evidence="9">
    <location>
        <begin position="84"/>
        <end position="169"/>
    </location>
</feature>
<comment type="caution">
    <text evidence="11">The sequence shown here is derived from an EMBL/GenBank/DDBJ whole genome shotgun (WGS) entry which is preliminary data.</text>
</comment>
<dbReference type="GO" id="GO:0036064">
    <property type="term" value="C:ciliary basal body"/>
    <property type="evidence" value="ECO:0007669"/>
    <property type="project" value="TreeGrafter"/>
</dbReference>
<keyword evidence="6" id="KW-0966">Cell projection</keyword>
<proteinExistence type="predicted"/>
<dbReference type="PANTHER" id="PTHR32465">
    <property type="entry name" value="BARDET-BIEDL SYNDROME 2 PROTEIN"/>
    <property type="match status" value="1"/>
</dbReference>
<evidence type="ECO:0000313" key="12">
    <source>
        <dbReference type="Proteomes" id="UP000299102"/>
    </source>
</evidence>
<evidence type="ECO:0000259" key="9">
    <source>
        <dbReference type="Pfam" id="PF14783"/>
    </source>
</evidence>
<dbReference type="GO" id="GO:0016020">
    <property type="term" value="C:membrane"/>
    <property type="evidence" value="ECO:0007669"/>
    <property type="project" value="TreeGrafter"/>
</dbReference>
<keyword evidence="5" id="KW-0206">Cytoskeleton</keyword>
<dbReference type="InterPro" id="IPR055379">
    <property type="entry name" value="BBS2_pf_dom"/>
</dbReference>
<dbReference type="AlphaFoldDB" id="A0A4C1VC96"/>
<dbReference type="InterPro" id="IPR036322">
    <property type="entry name" value="WD40_repeat_dom_sf"/>
</dbReference>
<comment type="subcellular location">
    <subcellularLocation>
        <location evidence="1">Cell projection</location>
        <location evidence="1">Cilium</location>
    </subcellularLocation>
    <subcellularLocation>
        <location evidence="2">Cytoplasm</location>
        <location evidence="2">Cytoskeleton</location>
    </subcellularLocation>
</comment>
<evidence type="ECO:0000259" key="10">
    <source>
        <dbReference type="Pfam" id="PF23350"/>
    </source>
</evidence>